<feature type="signal peptide" evidence="1">
    <location>
        <begin position="1"/>
        <end position="19"/>
    </location>
</feature>
<accession>A0A6M6BEY8</accession>
<evidence type="ECO:0000313" key="2">
    <source>
        <dbReference type="EMBL" id="QJX46502.1"/>
    </source>
</evidence>
<dbReference type="KEGG" id="hts:HMJ29_05950"/>
<dbReference type="Proteomes" id="UP000501623">
    <property type="component" value="Chromosome"/>
</dbReference>
<sequence length="195" mass="22204">MRLLFCISLLLLFTGVTYAQKSKAIDPDYLDCSATRRLVASDFALQPKPNSNLQGSRGSFLLGCKGGNAVELLSKNANSAVYNRFFHLTSWLDTSNPDNVAQQIEFQQTQFDIQEIYARRLRKQIRASATRMFLIGKPTLDELAKGLLKEAELRQVQYADETAYASLPEKQAEWSRQIQQELQELQAYQVLDNEF</sequence>
<feature type="chain" id="PRO_5026891477" evidence="1">
    <location>
        <begin position="20"/>
        <end position="195"/>
    </location>
</feature>
<evidence type="ECO:0000256" key="1">
    <source>
        <dbReference type="SAM" id="SignalP"/>
    </source>
</evidence>
<dbReference type="EMBL" id="CP053538">
    <property type="protein sequence ID" value="QJX46502.1"/>
    <property type="molecule type" value="Genomic_DNA"/>
</dbReference>
<protein>
    <submittedName>
        <fullName evidence="2">Uncharacterized protein</fullName>
    </submittedName>
</protein>
<proteinExistence type="predicted"/>
<keyword evidence="1" id="KW-0732">Signal</keyword>
<dbReference type="AlphaFoldDB" id="A0A6M6BEY8"/>
<evidence type="ECO:0000313" key="3">
    <source>
        <dbReference type="Proteomes" id="UP000501623"/>
    </source>
</evidence>
<gene>
    <name evidence="2" type="ORF">HMJ29_05950</name>
</gene>
<organism evidence="2 3">
    <name type="scientific">Hymenobacter taeanensis</name>
    <dbReference type="NCBI Taxonomy" id="2735321"/>
    <lineage>
        <taxon>Bacteria</taxon>
        <taxon>Pseudomonadati</taxon>
        <taxon>Bacteroidota</taxon>
        <taxon>Cytophagia</taxon>
        <taxon>Cytophagales</taxon>
        <taxon>Hymenobacteraceae</taxon>
        <taxon>Hymenobacter</taxon>
    </lineage>
</organism>
<reference evidence="2 3" key="1">
    <citation type="submission" date="2020-05" db="EMBL/GenBank/DDBJ databases">
        <title>Complete genome sequence of Hymenobacter sp. TS19 in Coasted Sand Dune.</title>
        <authorList>
            <person name="Lee J.-H."/>
            <person name="Jung J.-H."/>
            <person name="Jeong S."/>
            <person name="Zhao L."/>
            <person name="Kim M.-K."/>
            <person name="Seo H.-S."/>
            <person name="Lim S."/>
        </authorList>
    </citation>
    <scope>NUCLEOTIDE SEQUENCE [LARGE SCALE GENOMIC DNA]</scope>
    <source>
        <strain evidence="2 3">TS19</strain>
    </source>
</reference>
<dbReference type="RefSeq" id="WP_171590610.1">
    <property type="nucleotide sequence ID" value="NZ_CP053538.1"/>
</dbReference>
<name>A0A6M6BEY8_9BACT</name>
<keyword evidence="3" id="KW-1185">Reference proteome</keyword>